<comment type="caution">
    <text evidence="10">The sequence shown here is derived from an EMBL/GenBank/DDBJ whole genome shotgun (WGS) entry which is preliminary data.</text>
</comment>
<dbReference type="PROSITE" id="PS51257">
    <property type="entry name" value="PROKAR_LIPOPROTEIN"/>
    <property type="match status" value="1"/>
</dbReference>
<organism evidence="10 11">
    <name type="scientific">Qipengyuania pacifica</name>
    <dbReference type="NCBI Taxonomy" id="2860199"/>
    <lineage>
        <taxon>Bacteria</taxon>
        <taxon>Pseudomonadati</taxon>
        <taxon>Pseudomonadota</taxon>
        <taxon>Alphaproteobacteria</taxon>
        <taxon>Sphingomonadales</taxon>
        <taxon>Erythrobacteraceae</taxon>
        <taxon>Qipengyuania</taxon>
    </lineage>
</organism>
<dbReference type="Gene3D" id="2.20.200.10">
    <property type="entry name" value="Outer membrane efflux proteins (OEP)"/>
    <property type="match status" value="1"/>
</dbReference>
<evidence type="ECO:0000256" key="8">
    <source>
        <dbReference type="ARBA" id="ARBA00023288"/>
    </source>
</evidence>
<keyword evidence="3 9" id="KW-1134">Transmembrane beta strand</keyword>
<keyword evidence="6 9" id="KW-0472">Membrane</keyword>
<evidence type="ECO:0000256" key="2">
    <source>
        <dbReference type="ARBA" id="ARBA00007613"/>
    </source>
</evidence>
<evidence type="ECO:0000256" key="9">
    <source>
        <dbReference type="RuleBase" id="RU362097"/>
    </source>
</evidence>
<keyword evidence="5 9" id="KW-0732">Signal</keyword>
<evidence type="ECO:0000256" key="3">
    <source>
        <dbReference type="ARBA" id="ARBA00022452"/>
    </source>
</evidence>
<keyword evidence="8 9" id="KW-0449">Lipoprotein</keyword>
<gene>
    <name evidence="10" type="ORF">K3177_14985</name>
</gene>
<sequence>MRRLAAFSPFLLPLALAGCMTPPDLGVRPEPLSATELDSSRSFDASSSAWPADGWWRAYADPQLDALINEALQNAPTMALAAARLRKADALLGKARASSVPSLKVDGGVSLNKPSSEVGIPVSSERRGYNDYGRIGLGLSWDLDFWGKNRALLAAATSEAEAASADAASARLLISTSVATAYADLAKAKVDRDILAVSITLREKRLALVRARVQQGMDSQSELADAEAAPAAARTELAQIDETIRLLRNRLAALVGAGPDRGLQIAMPEGSVPNAFGLPENLAAELLGRRPDLTAAKLRVDAAGHRIGVARAQFYPNINLLGLLGFEALGIGNLLSAGADNGAIGPAISLPIFDGGRRKAEFRGARADYDAAVALYDETLTQALREVADVAVSIDQLAIEIDHASTAAAASERAYALALAQYKAGASNYQSVLTIEDGLLARRRVLSSLRSRAFILDVALIKSLGGGYSSVEGSTGVRQK</sequence>
<dbReference type="SUPFAM" id="SSF56954">
    <property type="entry name" value="Outer membrane efflux proteins (OEP)"/>
    <property type="match status" value="1"/>
</dbReference>
<dbReference type="Pfam" id="PF02321">
    <property type="entry name" value="OEP"/>
    <property type="match status" value="2"/>
</dbReference>
<dbReference type="InterPro" id="IPR010131">
    <property type="entry name" value="MdtP/NodT-like"/>
</dbReference>
<dbReference type="RefSeq" id="WP_221598879.1">
    <property type="nucleotide sequence ID" value="NZ_JAIGNQ010000004.1"/>
</dbReference>
<evidence type="ECO:0000313" key="10">
    <source>
        <dbReference type="EMBL" id="MBX7489811.1"/>
    </source>
</evidence>
<evidence type="ECO:0000256" key="1">
    <source>
        <dbReference type="ARBA" id="ARBA00004370"/>
    </source>
</evidence>
<reference evidence="10 11" key="1">
    <citation type="submission" date="2021-08" db="EMBL/GenBank/DDBJ databases">
        <title>Comparative Genomics Analysis of the Genus Qipengyuania Reveals Extensive Genetic Diversity and Metabolic Versatility, Including the Description of Fifteen Novel Species.</title>
        <authorList>
            <person name="Liu Y."/>
        </authorList>
    </citation>
    <scope>NUCLEOTIDE SEQUENCE [LARGE SCALE GENOMIC DNA]</scope>
    <source>
        <strain evidence="10 11">GH25</strain>
    </source>
</reference>
<evidence type="ECO:0000256" key="5">
    <source>
        <dbReference type="ARBA" id="ARBA00022729"/>
    </source>
</evidence>
<accession>A0ABS7JK95</accession>
<protein>
    <submittedName>
        <fullName evidence="10">Efflux transporter outer membrane subunit</fullName>
    </submittedName>
</protein>
<dbReference type="PANTHER" id="PTHR30203">
    <property type="entry name" value="OUTER MEMBRANE CATION EFFLUX PROTEIN"/>
    <property type="match status" value="1"/>
</dbReference>
<keyword evidence="4 9" id="KW-0812">Transmembrane</keyword>
<dbReference type="PANTHER" id="PTHR30203:SF20">
    <property type="entry name" value="MULTIDRUG RESISTANCE OUTER MEMBRANE PROTEIN MDTP-RELATED"/>
    <property type="match status" value="1"/>
</dbReference>
<dbReference type="Gene3D" id="1.20.1600.10">
    <property type="entry name" value="Outer membrane efflux proteins (OEP)"/>
    <property type="match status" value="1"/>
</dbReference>
<feature type="chain" id="PRO_5045009722" evidence="9">
    <location>
        <begin position="18"/>
        <end position="480"/>
    </location>
</feature>
<dbReference type="InterPro" id="IPR003423">
    <property type="entry name" value="OMP_efflux"/>
</dbReference>
<comment type="similarity">
    <text evidence="2 9">Belongs to the outer membrane factor (OMF) (TC 1.B.17) family.</text>
</comment>
<name>A0ABS7JK95_9SPHN</name>
<evidence type="ECO:0000256" key="6">
    <source>
        <dbReference type="ARBA" id="ARBA00023136"/>
    </source>
</evidence>
<evidence type="ECO:0000256" key="7">
    <source>
        <dbReference type="ARBA" id="ARBA00023139"/>
    </source>
</evidence>
<comment type="subcellular location">
    <subcellularLocation>
        <location evidence="9">Cell membrane</location>
        <topology evidence="9">Lipid-anchor</topology>
    </subcellularLocation>
    <subcellularLocation>
        <location evidence="1">Membrane</location>
    </subcellularLocation>
</comment>
<keyword evidence="7 9" id="KW-0564">Palmitate</keyword>
<proteinExistence type="inferred from homology"/>
<evidence type="ECO:0000256" key="4">
    <source>
        <dbReference type="ARBA" id="ARBA00022692"/>
    </source>
</evidence>
<keyword evidence="11" id="KW-1185">Reference proteome</keyword>
<dbReference type="EMBL" id="JAIGNQ010000004">
    <property type="protein sequence ID" value="MBX7489811.1"/>
    <property type="molecule type" value="Genomic_DNA"/>
</dbReference>
<feature type="signal peptide" evidence="9">
    <location>
        <begin position="1"/>
        <end position="17"/>
    </location>
</feature>
<evidence type="ECO:0000313" key="11">
    <source>
        <dbReference type="Proteomes" id="UP000776651"/>
    </source>
</evidence>
<dbReference type="NCBIfam" id="TIGR01845">
    <property type="entry name" value="outer_NodT"/>
    <property type="match status" value="1"/>
</dbReference>
<dbReference type="Proteomes" id="UP000776651">
    <property type="component" value="Unassembled WGS sequence"/>
</dbReference>